<gene>
    <name evidence="1" type="ORF">CALCODRAFT_490450</name>
</gene>
<dbReference type="InParanoid" id="A0A165JJH8"/>
<accession>A0A165JJH8</accession>
<keyword evidence="2" id="KW-1185">Reference proteome</keyword>
<evidence type="ECO:0000313" key="2">
    <source>
        <dbReference type="Proteomes" id="UP000076842"/>
    </source>
</evidence>
<name>A0A165JJH8_9BASI</name>
<organism evidence="1 2">
    <name type="scientific">Calocera cornea HHB12733</name>
    <dbReference type="NCBI Taxonomy" id="1353952"/>
    <lineage>
        <taxon>Eukaryota</taxon>
        <taxon>Fungi</taxon>
        <taxon>Dikarya</taxon>
        <taxon>Basidiomycota</taxon>
        <taxon>Agaricomycotina</taxon>
        <taxon>Dacrymycetes</taxon>
        <taxon>Dacrymycetales</taxon>
        <taxon>Dacrymycetaceae</taxon>
        <taxon>Calocera</taxon>
    </lineage>
</organism>
<reference evidence="1 2" key="1">
    <citation type="journal article" date="2016" name="Mol. Biol. Evol.">
        <title>Comparative Genomics of Early-Diverging Mushroom-Forming Fungi Provides Insights into the Origins of Lignocellulose Decay Capabilities.</title>
        <authorList>
            <person name="Nagy L.G."/>
            <person name="Riley R."/>
            <person name="Tritt A."/>
            <person name="Adam C."/>
            <person name="Daum C."/>
            <person name="Floudas D."/>
            <person name="Sun H."/>
            <person name="Yadav J.S."/>
            <person name="Pangilinan J."/>
            <person name="Larsson K.H."/>
            <person name="Matsuura K."/>
            <person name="Barry K."/>
            <person name="Labutti K."/>
            <person name="Kuo R."/>
            <person name="Ohm R.A."/>
            <person name="Bhattacharya S.S."/>
            <person name="Shirouzu T."/>
            <person name="Yoshinaga Y."/>
            <person name="Martin F.M."/>
            <person name="Grigoriev I.V."/>
            <person name="Hibbett D.S."/>
        </authorList>
    </citation>
    <scope>NUCLEOTIDE SEQUENCE [LARGE SCALE GENOMIC DNA]</scope>
    <source>
        <strain evidence="1 2">HHB12733</strain>
    </source>
</reference>
<evidence type="ECO:0000313" key="1">
    <source>
        <dbReference type="EMBL" id="KZT61922.1"/>
    </source>
</evidence>
<dbReference type="Proteomes" id="UP000076842">
    <property type="component" value="Unassembled WGS sequence"/>
</dbReference>
<dbReference type="AlphaFoldDB" id="A0A165JJH8"/>
<dbReference type="EMBL" id="KV423919">
    <property type="protein sequence ID" value="KZT61922.1"/>
    <property type="molecule type" value="Genomic_DNA"/>
</dbReference>
<sequence length="75" mass="8015">MAVPAGLEGWSARLTVACRTSVGCHEPDISMGSEMPYAVRTCASICSMYEASVDGAAQCHYLACLCEGIDLERRL</sequence>
<proteinExistence type="predicted"/>
<protein>
    <submittedName>
        <fullName evidence="1">Uncharacterized protein</fullName>
    </submittedName>
</protein>